<dbReference type="Proteomes" id="UP001430584">
    <property type="component" value="Unassembled WGS sequence"/>
</dbReference>
<dbReference type="RefSeq" id="XP_066628566.1">
    <property type="nucleotide sequence ID" value="XM_066780620.1"/>
</dbReference>
<feature type="region of interest" description="Disordered" evidence="3">
    <location>
        <begin position="128"/>
        <end position="161"/>
    </location>
</feature>
<gene>
    <name evidence="4" type="primary">TPS3_2</name>
    <name evidence="4" type="ORF">SLS55_009218</name>
</gene>
<evidence type="ECO:0000256" key="3">
    <source>
        <dbReference type="SAM" id="MobiDB-lite"/>
    </source>
</evidence>
<dbReference type="Gene3D" id="3.40.50.2000">
    <property type="entry name" value="Glycogen Phosphorylase B"/>
    <property type="match status" value="2"/>
</dbReference>
<dbReference type="GeneID" id="92013303"/>
<dbReference type="NCBIfam" id="TIGR00685">
    <property type="entry name" value="T6PP"/>
    <property type="match status" value="1"/>
</dbReference>
<comment type="similarity">
    <text evidence="1">In the N-terminal section; belongs to the glycosyltransferase 20 family.</text>
</comment>
<feature type="region of interest" description="Disordered" evidence="3">
    <location>
        <begin position="19"/>
        <end position="43"/>
    </location>
</feature>
<evidence type="ECO:0000256" key="2">
    <source>
        <dbReference type="ARBA" id="ARBA00006330"/>
    </source>
</evidence>
<evidence type="ECO:0000256" key="1">
    <source>
        <dbReference type="ARBA" id="ARBA00005409"/>
    </source>
</evidence>
<dbReference type="InterPro" id="IPR023214">
    <property type="entry name" value="HAD_sf"/>
</dbReference>
<dbReference type="NCBIfam" id="TIGR01484">
    <property type="entry name" value="HAD-SF-IIB"/>
    <property type="match status" value="1"/>
</dbReference>
<dbReference type="PANTHER" id="PTHR10788:SF15">
    <property type="entry name" value="TREHALOSE SYNTHASE COMPLEX REGULATORY SUBUNIT TPS3-RELATED"/>
    <property type="match status" value="1"/>
</dbReference>
<protein>
    <submittedName>
        <fullName evidence="4">Trehalose-6-P synthase/phosphatase complex subunit</fullName>
    </submittedName>
</protein>
<dbReference type="Gene3D" id="3.40.50.1000">
    <property type="entry name" value="HAD superfamily/HAD-like"/>
    <property type="match status" value="1"/>
</dbReference>
<comment type="similarity">
    <text evidence="2">In the C-terminal section; belongs to the trehalose phosphatase family.</text>
</comment>
<dbReference type="InterPro" id="IPR006379">
    <property type="entry name" value="HAD-SF_hydro_IIB"/>
</dbReference>
<proteinExistence type="inferred from homology"/>
<dbReference type="Pfam" id="PF02358">
    <property type="entry name" value="Trehalose_PPase"/>
    <property type="match status" value="1"/>
</dbReference>
<dbReference type="InterPro" id="IPR036412">
    <property type="entry name" value="HAD-like_sf"/>
</dbReference>
<organism evidence="4 5">
    <name type="scientific">Diplodia seriata</name>
    <dbReference type="NCBI Taxonomy" id="420778"/>
    <lineage>
        <taxon>Eukaryota</taxon>
        <taxon>Fungi</taxon>
        <taxon>Dikarya</taxon>
        <taxon>Ascomycota</taxon>
        <taxon>Pezizomycotina</taxon>
        <taxon>Dothideomycetes</taxon>
        <taxon>Dothideomycetes incertae sedis</taxon>
        <taxon>Botryosphaeriales</taxon>
        <taxon>Botryosphaeriaceae</taxon>
        <taxon>Diplodia</taxon>
    </lineage>
</organism>
<sequence>MPTFVVSLFLPYTIDFHELPSPASRRPSPPPRAVTRVDSNPDLKEQKASLFAQPTPPATPSASARHEEFFAQVQPSVQTHFPKPHDPRSLVRSDAHVPEWGSGLFFNQPRSRAAAPPPDDILKYSKQQEGLAQRKSRRSPKRASISSISRNSSGSRQRWSSDWTVEPAVQGNGGLANAVRAAITTGTMEDVFWVGTVGFPTDALNDGKKDEIHEKLESEYDALAVWVDDNDFDGHYAHYCKTILWPVFHYQIPDHPKSKAYEDHSWIYYEHVNQAFADKIVKSYKRGDIIWIHDYHLLLVPGMVRKKLPDAQIGFFMHTAFPSSEVFRCLAVRKQLLEGMLGANLVAFQSREYAHHFLQTCSRILVVEATNDGVQLENRFVNVAWLPIGIDPKGLEAAREDPSVKEWIQVMQERYKGKQLIVARDKLDAVRGVRQKLLAFELFLNKYPEYREKVVMIQVATSTTENSELAMTVSDIVTRIESTHSTLAHQPLVFLRQDISFSQYLALLSVADALMITSLREGMNLTAHEYIACQDGKASEKKCGPLILSEFTGSASIFNGHELSVNPWDYQKCAEAIKTALEMDPDEKERRYTRLRNVVMHHTGEYWCTTLTKTLARVHEEHFMRDTMSIPRLSVHQLCERYKRSERRIFILDYEGTLASYGSPTSIIMTSPQRVIDALNEILMDDKNLVYVMSGRTPEELERLFSRVPGLGIIAENGCFVREFGKEGWTAFADTSKVDEWKDSVKGILQYYLERVEGSWLEERHCSLFFHYDKADDFDAAATQAGECATHINDVCESAHVHAVPIDKSILIEPLDWSKGSAATHIFNKLHKDNLDKGASSPADFLVVAGDDREDEVIFRWANKLATTGVIRDVTTVSVGTRNTEAMATLTQGTTGELTIALAPTTRIDASTGLLSVLQKLAKLSD</sequence>
<dbReference type="InterPro" id="IPR003337">
    <property type="entry name" value="Trehalose_PPase"/>
</dbReference>
<dbReference type="InterPro" id="IPR001830">
    <property type="entry name" value="Glyco_trans_20"/>
</dbReference>
<evidence type="ECO:0000313" key="4">
    <source>
        <dbReference type="EMBL" id="KAL0254695.1"/>
    </source>
</evidence>
<dbReference type="PANTHER" id="PTHR10788">
    <property type="entry name" value="TREHALOSE-6-PHOSPHATE SYNTHASE"/>
    <property type="match status" value="1"/>
</dbReference>
<feature type="compositionally biased region" description="Low complexity" evidence="3">
    <location>
        <begin position="144"/>
        <end position="156"/>
    </location>
</feature>
<dbReference type="Gene3D" id="3.30.70.1020">
    <property type="entry name" value="Trehalose-6-phosphate phosphatase related protein, domain 2"/>
    <property type="match status" value="1"/>
</dbReference>
<name>A0ABR3C231_9PEZI</name>
<feature type="region of interest" description="Disordered" evidence="3">
    <location>
        <begin position="102"/>
        <end position="121"/>
    </location>
</feature>
<reference evidence="4 5" key="1">
    <citation type="submission" date="2024-02" db="EMBL/GenBank/DDBJ databases">
        <title>De novo assembly and annotation of 12 fungi associated with fruit tree decline syndrome in Ontario, Canada.</title>
        <authorList>
            <person name="Sulman M."/>
            <person name="Ellouze W."/>
            <person name="Ilyukhin E."/>
        </authorList>
    </citation>
    <scope>NUCLEOTIDE SEQUENCE [LARGE SCALE GENOMIC DNA]</scope>
    <source>
        <strain evidence="4 5">FDS-637</strain>
    </source>
</reference>
<evidence type="ECO:0000313" key="5">
    <source>
        <dbReference type="Proteomes" id="UP001430584"/>
    </source>
</evidence>
<dbReference type="CDD" id="cd03788">
    <property type="entry name" value="GT20_TPS"/>
    <property type="match status" value="1"/>
</dbReference>
<dbReference type="SUPFAM" id="SSF56784">
    <property type="entry name" value="HAD-like"/>
    <property type="match status" value="1"/>
</dbReference>
<dbReference type="EMBL" id="JAJVCZ030000010">
    <property type="protein sequence ID" value="KAL0254695.1"/>
    <property type="molecule type" value="Genomic_DNA"/>
</dbReference>
<keyword evidence="5" id="KW-1185">Reference proteome</keyword>
<dbReference type="SUPFAM" id="SSF53756">
    <property type="entry name" value="UDP-Glycosyltransferase/glycogen phosphorylase"/>
    <property type="match status" value="1"/>
</dbReference>
<comment type="caution">
    <text evidence="4">The sequence shown here is derived from an EMBL/GenBank/DDBJ whole genome shotgun (WGS) entry which is preliminary data.</text>
</comment>
<accession>A0ABR3C231</accession>
<dbReference type="Pfam" id="PF00982">
    <property type="entry name" value="Glyco_transf_20"/>
    <property type="match status" value="1"/>
</dbReference>